<name>A0ACC1ND05_9HYPO</name>
<sequence length="313" mass="33798">MAPTRILITGASGFIGGTVLNTLVTSHLSQNSGRITIVALTRNKKQKDAFSKMGVETVEFGDLDESDTLTAAAADSDVVIHCANDSHPPSAKALIKGLAERREKTGRAVYYIHNSGTSHLSDMPISGAYRDPEPHTFTDKEDLYSYYKSRSRITPYAQRETNIAVMEYGIELNIATFIIAGPLIYGRGTGPFYKTSIQLPFLIRDAIKRQQAAYVAGGSSSWSYVHVVDVASLYEIIISKLLKGEKLSAGTAGVYFAESGNSTWLEIAERIGQTGLELGALSTKVPVSLTLAQAAKDITFGSEFLAELGFGSR</sequence>
<proteinExistence type="predicted"/>
<comment type="caution">
    <text evidence="1">The sequence shown here is derived from an EMBL/GenBank/DDBJ whole genome shotgun (WGS) entry which is preliminary data.</text>
</comment>
<evidence type="ECO:0000313" key="2">
    <source>
        <dbReference type="Proteomes" id="UP001143910"/>
    </source>
</evidence>
<keyword evidence="2" id="KW-1185">Reference proteome</keyword>
<protein>
    <submittedName>
        <fullName evidence="1">Uncharacterized protein</fullName>
    </submittedName>
</protein>
<dbReference type="Proteomes" id="UP001143910">
    <property type="component" value="Unassembled WGS sequence"/>
</dbReference>
<organism evidence="1 2">
    <name type="scientific">Zarea fungicola</name>
    <dbReference type="NCBI Taxonomy" id="93591"/>
    <lineage>
        <taxon>Eukaryota</taxon>
        <taxon>Fungi</taxon>
        <taxon>Dikarya</taxon>
        <taxon>Ascomycota</taxon>
        <taxon>Pezizomycotina</taxon>
        <taxon>Sordariomycetes</taxon>
        <taxon>Hypocreomycetidae</taxon>
        <taxon>Hypocreales</taxon>
        <taxon>Cordycipitaceae</taxon>
        <taxon>Zarea</taxon>
    </lineage>
</organism>
<accession>A0ACC1ND05</accession>
<dbReference type="EMBL" id="JANJQO010000522">
    <property type="protein sequence ID" value="KAJ2976949.1"/>
    <property type="molecule type" value="Genomic_DNA"/>
</dbReference>
<gene>
    <name evidence="1" type="ORF">NQ176_g4647</name>
</gene>
<reference evidence="1" key="1">
    <citation type="submission" date="2022-08" db="EMBL/GenBank/DDBJ databases">
        <title>Genome Sequence of Lecanicillium fungicola.</title>
        <authorList>
            <person name="Buettner E."/>
        </authorList>
    </citation>
    <scope>NUCLEOTIDE SEQUENCE</scope>
    <source>
        <strain evidence="1">Babe33</strain>
    </source>
</reference>
<evidence type="ECO:0000313" key="1">
    <source>
        <dbReference type="EMBL" id="KAJ2976949.1"/>
    </source>
</evidence>